<protein>
    <submittedName>
        <fullName evidence="1">Uncharacterized protein</fullName>
    </submittedName>
</protein>
<reference evidence="1" key="1">
    <citation type="submission" date="2014-09" db="EMBL/GenBank/DDBJ databases">
        <authorList>
            <person name="Magalhaes I.L.F."/>
            <person name="Oliveira U."/>
            <person name="Santos F.R."/>
            <person name="Vidigal T.H.D.A."/>
            <person name="Brescovit A.D."/>
            <person name="Santos A.J."/>
        </authorList>
    </citation>
    <scope>NUCLEOTIDE SEQUENCE</scope>
    <source>
        <tissue evidence="1">Shoot tissue taken approximately 20 cm above the soil surface</tissue>
    </source>
</reference>
<reference evidence="1" key="2">
    <citation type="journal article" date="2015" name="Data Brief">
        <title>Shoot transcriptome of the giant reed, Arundo donax.</title>
        <authorList>
            <person name="Barrero R.A."/>
            <person name="Guerrero F.D."/>
            <person name="Moolhuijzen P."/>
            <person name="Goolsby J.A."/>
            <person name="Tidwell J."/>
            <person name="Bellgard S.E."/>
            <person name="Bellgard M.I."/>
        </authorList>
    </citation>
    <scope>NUCLEOTIDE SEQUENCE</scope>
    <source>
        <tissue evidence="1">Shoot tissue taken approximately 20 cm above the soil surface</tissue>
    </source>
</reference>
<dbReference type="AlphaFoldDB" id="A0A0A8ZRU1"/>
<name>A0A0A8ZRU1_ARUDO</name>
<dbReference type="EMBL" id="GBRH01260353">
    <property type="protein sequence ID" value="JAD37542.1"/>
    <property type="molecule type" value="Transcribed_RNA"/>
</dbReference>
<organism evidence="1">
    <name type="scientific">Arundo donax</name>
    <name type="common">Giant reed</name>
    <name type="synonym">Donax arundinaceus</name>
    <dbReference type="NCBI Taxonomy" id="35708"/>
    <lineage>
        <taxon>Eukaryota</taxon>
        <taxon>Viridiplantae</taxon>
        <taxon>Streptophyta</taxon>
        <taxon>Embryophyta</taxon>
        <taxon>Tracheophyta</taxon>
        <taxon>Spermatophyta</taxon>
        <taxon>Magnoliopsida</taxon>
        <taxon>Liliopsida</taxon>
        <taxon>Poales</taxon>
        <taxon>Poaceae</taxon>
        <taxon>PACMAD clade</taxon>
        <taxon>Arundinoideae</taxon>
        <taxon>Arundineae</taxon>
        <taxon>Arundo</taxon>
    </lineage>
</organism>
<evidence type="ECO:0000313" key="1">
    <source>
        <dbReference type="EMBL" id="JAD37542.1"/>
    </source>
</evidence>
<accession>A0A0A8ZRU1</accession>
<sequence length="29" mass="3480">MEIVVLFFSRAFGRQEMTWFQSNQSKIQA</sequence>
<proteinExistence type="predicted"/>